<dbReference type="RefSeq" id="WP_220202746.1">
    <property type="nucleotide sequence ID" value="NZ_BNJK01000001.1"/>
</dbReference>
<dbReference type="PANTHER" id="PTHR10605">
    <property type="entry name" value="HEPARAN SULFATE SULFOTRANSFERASE"/>
    <property type="match status" value="1"/>
</dbReference>
<protein>
    <recommendedName>
        <fullName evidence="3">Sulfotransferase domain-containing protein</fullName>
    </recommendedName>
</protein>
<gene>
    <name evidence="4" type="ORF">KSF_019250</name>
</gene>
<dbReference type="EMBL" id="BNJK01000001">
    <property type="protein sequence ID" value="GHO91877.1"/>
    <property type="molecule type" value="Genomic_DNA"/>
</dbReference>
<reference evidence="4" key="1">
    <citation type="submission" date="2020-10" db="EMBL/GenBank/DDBJ databases">
        <title>Taxonomic study of unclassified bacteria belonging to the class Ktedonobacteria.</title>
        <authorList>
            <person name="Yabe S."/>
            <person name="Wang C.M."/>
            <person name="Zheng Y."/>
            <person name="Sakai Y."/>
            <person name="Cavaletti L."/>
            <person name="Monciardini P."/>
            <person name="Donadio S."/>
        </authorList>
    </citation>
    <scope>NUCLEOTIDE SEQUENCE</scope>
    <source>
        <strain evidence="4">ID150040</strain>
    </source>
</reference>
<proteinExistence type="predicted"/>
<feature type="domain" description="Sulfotransferase" evidence="3">
    <location>
        <begin position="26"/>
        <end position="231"/>
    </location>
</feature>
<evidence type="ECO:0000259" key="3">
    <source>
        <dbReference type="Pfam" id="PF00685"/>
    </source>
</evidence>
<evidence type="ECO:0000313" key="5">
    <source>
        <dbReference type="Proteomes" id="UP000597444"/>
    </source>
</evidence>
<dbReference type="Gene3D" id="3.40.50.300">
    <property type="entry name" value="P-loop containing nucleotide triphosphate hydrolases"/>
    <property type="match status" value="1"/>
</dbReference>
<evidence type="ECO:0000313" key="4">
    <source>
        <dbReference type="EMBL" id="GHO91877.1"/>
    </source>
</evidence>
<sequence length="286" mass="33756">MNLLKETAKSALTAYRTVTSRLRLLPNFIIIGSARSGTTSLYNYLIQHPGIAPALHKEVHFFDYNYQRGFSWYRGQFPALPHMYYIQTIRRQIIITGEASPYYLFHPYVPQRVAQFLPEIKLIALLRNPIERAFSHYCWEVDWRNEHLSFEDALEQEEERMQGVIQTLAYGKSFPHLHFSYISRGQYAEQLERWFVCFPREQILIIKSEDMYNNPAAIFTQTLDFLHISSSTIEVGNFKPEFKPYNGQKSSLHKKMLPATRQLLAERFQPDNERLYTLLGRDFGWK</sequence>
<keyword evidence="1" id="KW-0808">Transferase</keyword>
<dbReference type="Proteomes" id="UP000597444">
    <property type="component" value="Unassembled WGS sequence"/>
</dbReference>
<keyword evidence="2" id="KW-0325">Glycoprotein</keyword>
<dbReference type="Pfam" id="PF00685">
    <property type="entry name" value="Sulfotransfer_1"/>
    <property type="match status" value="1"/>
</dbReference>
<evidence type="ECO:0000256" key="2">
    <source>
        <dbReference type="ARBA" id="ARBA00023180"/>
    </source>
</evidence>
<organism evidence="4 5">
    <name type="scientific">Reticulibacter mediterranei</name>
    <dbReference type="NCBI Taxonomy" id="2778369"/>
    <lineage>
        <taxon>Bacteria</taxon>
        <taxon>Bacillati</taxon>
        <taxon>Chloroflexota</taxon>
        <taxon>Ktedonobacteria</taxon>
        <taxon>Ktedonobacterales</taxon>
        <taxon>Reticulibacteraceae</taxon>
        <taxon>Reticulibacter</taxon>
    </lineage>
</organism>
<keyword evidence="5" id="KW-1185">Reference proteome</keyword>
<accession>A0A8J3N225</accession>
<name>A0A8J3N225_9CHLR</name>
<comment type="caution">
    <text evidence="4">The sequence shown here is derived from an EMBL/GenBank/DDBJ whole genome shotgun (WGS) entry which is preliminary data.</text>
</comment>
<dbReference type="PANTHER" id="PTHR10605:SF56">
    <property type="entry name" value="BIFUNCTIONAL HEPARAN SULFATE N-DEACETYLASE_N-SULFOTRANSFERASE"/>
    <property type="match status" value="1"/>
</dbReference>
<dbReference type="SUPFAM" id="SSF52540">
    <property type="entry name" value="P-loop containing nucleoside triphosphate hydrolases"/>
    <property type="match status" value="1"/>
</dbReference>
<dbReference type="InterPro" id="IPR037359">
    <property type="entry name" value="NST/OST"/>
</dbReference>
<dbReference type="GO" id="GO:0008146">
    <property type="term" value="F:sulfotransferase activity"/>
    <property type="evidence" value="ECO:0007669"/>
    <property type="project" value="InterPro"/>
</dbReference>
<dbReference type="InterPro" id="IPR000863">
    <property type="entry name" value="Sulfotransferase_dom"/>
</dbReference>
<dbReference type="AlphaFoldDB" id="A0A8J3N225"/>
<evidence type="ECO:0000256" key="1">
    <source>
        <dbReference type="ARBA" id="ARBA00022679"/>
    </source>
</evidence>
<dbReference type="InterPro" id="IPR027417">
    <property type="entry name" value="P-loop_NTPase"/>
</dbReference>